<dbReference type="InterPro" id="IPR027417">
    <property type="entry name" value="P-loop_NTPase"/>
</dbReference>
<dbReference type="SUPFAM" id="SSF52540">
    <property type="entry name" value="P-loop containing nucleoside triphosphate hydrolases"/>
    <property type="match status" value="1"/>
</dbReference>
<keyword evidence="2" id="KW-1185">Reference proteome</keyword>
<dbReference type="Proteomes" id="UP000198615">
    <property type="component" value="Unassembled WGS sequence"/>
</dbReference>
<comment type="caution">
    <text evidence="1">The sequence shown here is derived from an EMBL/GenBank/DDBJ whole genome shotgun (WGS) entry which is preliminary data.</text>
</comment>
<sequence>MTGASDVRPIIVLTMGRSGSSMVAGCLALHGMWTGECRPADRHNPRGYFENLRINGALGDLYPGSIYRDLKPAPADQGWPSFVEAVKAQEGYVGGPWLVKTNAFAWPLWTPFDPVFVFVRRNIDAISASAKRHDPKAPNSPARWREIAQAHQVEMDGVRAAYGGFDIDSRRLADGDHDQLSAALEAVGLETDHDAVAAFTNPALLTH</sequence>
<organism evidence="1 2">
    <name type="scientific">Thalassobaculum litoreum DSM 18839</name>
    <dbReference type="NCBI Taxonomy" id="1123362"/>
    <lineage>
        <taxon>Bacteria</taxon>
        <taxon>Pseudomonadati</taxon>
        <taxon>Pseudomonadota</taxon>
        <taxon>Alphaproteobacteria</taxon>
        <taxon>Rhodospirillales</taxon>
        <taxon>Thalassobaculaceae</taxon>
        <taxon>Thalassobaculum</taxon>
    </lineage>
</organism>
<protein>
    <submittedName>
        <fullName evidence="1">Uncharacterized protein</fullName>
    </submittedName>
</protein>
<dbReference type="EMBL" id="FNBW01000007">
    <property type="protein sequence ID" value="SDF83552.1"/>
    <property type="molecule type" value="Genomic_DNA"/>
</dbReference>
<evidence type="ECO:0000313" key="2">
    <source>
        <dbReference type="Proteomes" id="UP000198615"/>
    </source>
</evidence>
<dbReference type="AlphaFoldDB" id="A0A8G2BI16"/>
<reference evidence="1 2" key="1">
    <citation type="submission" date="2016-10" db="EMBL/GenBank/DDBJ databases">
        <authorList>
            <person name="Varghese N."/>
            <person name="Submissions S."/>
        </authorList>
    </citation>
    <scope>NUCLEOTIDE SEQUENCE [LARGE SCALE GENOMIC DNA]</scope>
    <source>
        <strain evidence="1 2">DSM 18839</strain>
    </source>
</reference>
<accession>A0A8G2BI16</accession>
<name>A0A8G2BI16_9PROT</name>
<dbReference type="Gene3D" id="3.40.50.300">
    <property type="entry name" value="P-loop containing nucleotide triphosphate hydrolases"/>
    <property type="match status" value="1"/>
</dbReference>
<proteinExistence type="predicted"/>
<evidence type="ECO:0000313" key="1">
    <source>
        <dbReference type="EMBL" id="SDF83552.1"/>
    </source>
</evidence>
<gene>
    <name evidence="1" type="ORF">SAMN05660686_02471</name>
</gene>